<comment type="similarity">
    <text evidence="2">Belongs to the EamA transporter family.</text>
</comment>
<feature type="transmembrane region" description="Helical" evidence="6">
    <location>
        <begin position="148"/>
        <end position="170"/>
    </location>
</feature>
<keyword evidence="5 6" id="KW-0472">Membrane</keyword>
<feature type="transmembrane region" description="Helical" evidence="6">
    <location>
        <begin position="212"/>
        <end position="235"/>
    </location>
</feature>
<evidence type="ECO:0000313" key="9">
    <source>
        <dbReference type="Proteomes" id="UP000324760"/>
    </source>
</evidence>
<reference evidence="8 9" key="1">
    <citation type="journal article" date="2019" name="Biochem. Eng. J.">
        <title>Metabolic engineering of the marine bacteria Neptunomonas concharum for the production of acetoin and meso-2,3-butanediol from acetate.</title>
        <authorList>
            <person name="Li W."/>
            <person name="Pu N."/>
            <person name="Liu C.-X."/>
            <person name="Yuan Q.-P."/>
            <person name="Li Z.-J."/>
        </authorList>
    </citation>
    <scope>NUCLEOTIDE SEQUENCE [LARGE SCALE GENOMIC DNA]</scope>
    <source>
        <strain evidence="8 9">JCM17730</strain>
    </source>
</reference>
<comment type="subcellular location">
    <subcellularLocation>
        <location evidence="1">Membrane</location>
        <topology evidence="1">Multi-pass membrane protein</topology>
    </subcellularLocation>
</comment>
<dbReference type="RefSeq" id="WP_138986637.1">
    <property type="nucleotide sequence ID" value="NZ_CP043869.1"/>
</dbReference>
<feature type="transmembrane region" description="Helical" evidence="6">
    <location>
        <begin position="182"/>
        <end position="200"/>
    </location>
</feature>
<evidence type="ECO:0000259" key="7">
    <source>
        <dbReference type="Pfam" id="PF00892"/>
    </source>
</evidence>
<organism evidence="8 9">
    <name type="scientific">Neptunomonas concharum</name>
    <dbReference type="NCBI Taxonomy" id="1031538"/>
    <lineage>
        <taxon>Bacteria</taxon>
        <taxon>Pseudomonadati</taxon>
        <taxon>Pseudomonadota</taxon>
        <taxon>Gammaproteobacteria</taxon>
        <taxon>Oceanospirillales</taxon>
        <taxon>Oceanospirillaceae</taxon>
        <taxon>Neptunomonas</taxon>
    </lineage>
</organism>
<evidence type="ECO:0000256" key="5">
    <source>
        <dbReference type="ARBA" id="ARBA00023136"/>
    </source>
</evidence>
<keyword evidence="9" id="KW-1185">Reference proteome</keyword>
<name>A0A5P1R9G1_9GAMM</name>
<dbReference type="InterPro" id="IPR000620">
    <property type="entry name" value="EamA_dom"/>
</dbReference>
<dbReference type="SUPFAM" id="SSF103481">
    <property type="entry name" value="Multidrug resistance efflux transporter EmrE"/>
    <property type="match status" value="2"/>
</dbReference>
<feature type="transmembrane region" description="Helical" evidence="6">
    <location>
        <begin position="268"/>
        <end position="287"/>
    </location>
</feature>
<evidence type="ECO:0000256" key="4">
    <source>
        <dbReference type="ARBA" id="ARBA00022989"/>
    </source>
</evidence>
<feature type="domain" description="EamA" evidence="7">
    <location>
        <begin position="7"/>
        <end position="135"/>
    </location>
</feature>
<dbReference type="PANTHER" id="PTHR32322:SF2">
    <property type="entry name" value="EAMA DOMAIN-CONTAINING PROTEIN"/>
    <property type="match status" value="1"/>
</dbReference>
<dbReference type="AlphaFoldDB" id="A0A5P1R9G1"/>
<keyword evidence="4 6" id="KW-1133">Transmembrane helix</keyword>
<evidence type="ECO:0000313" key="8">
    <source>
        <dbReference type="EMBL" id="QEQ95932.1"/>
    </source>
</evidence>
<accession>A0A5P1R9G1</accession>
<keyword evidence="3 6" id="KW-0812">Transmembrane</keyword>
<feature type="transmembrane region" description="Helical" evidence="6">
    <location>
        <begin position="244"/>
        <end position="262"/>
    </location>
</feature>
<dbReference type="KEGG" id="ncu:F0U83_03985"/>
<gene>
    <name evidence="8" type="ORF">F0U83_03985</name>
</gene>
<dbReference type="OrthoDB" id="2352272at2"/>
<feature type="transmembrane region" description="Helical" evidence="6">
    <location>
        <begin position="64"/>
        <end position="82"/>
    </location>
</feature>
<evidence type="ECO:0000256" key="2">
    <source>
        <dbReference type="ARBA" id="ARBA00007362"/>
    </source>
</evidence>
<dbReference type="InterPro" id="IPR050638">
    <property type="entry name" value="AA-Vitamin_Transporters"/>
</dbReference>
<feature type="domain" description="EamA" evidence="7">
    <location>
        <begin position="151"/>
        <end position="285"/>
    </location>
</feature>
<dbReference type="InterPro" id="IPR037185">
    <property type="entry name" value="EmrE-like"/>
</dbReference>
<dbReference type="PANTHER" id="PTHR32322">
    <property type="entry name" value="INNER MEMBRANE TRANSPORTER"/>
    <property type="match status" value="1"/>
</dbReference>
<dbReference type="Proteomes" id="UP000324760">
    <property type="component" value="Chromosome"/>
</dbReference>
<dbReference type="GO" id="GO:0016020">
    <property type="term" value="C:membrane"/>
    <property type="evidence" value="ECO:0007669"/>
    <property type="project" value="UniProtKB-SubCell"/>
</dbReference>
<feature type="transmembrane region" description="Helical" evidence="6">
    <location>
        <begin position="88"/>
        <end position="112"/>
    </location>
</feature>
<feature type="transmembrane region" description="Helical" evidence="6">
    <location>
        <begin position="35"/>
        <end position="52"/>
    </location>
</feature>
<evidence type="ECO:0000256" key="3">
    <source>
        <dbReference type="ARBA" id="ARBA00022692"/>
    </source>
</evidence>
<dbReference type="Pfam" id="PF00892">
    <property type="entry name" value="EamA"/>
    <property type="match status" value="2"/>
</dbReference>
<evidence type="ECO:0000256" key="1">
    <source>
        <dbReference type="ARBA" id="ARBA00004141"/>
    </source>
</evidence>
<dbReference type="EMBL" id="CP043869">
    <property type="protein sequence ID" value="QEQ95932.1"/>
    <property type="molecule type" value="Genomic_DNA"/>
</dbReference>
<feature type="transmembrane region" description="Helical" evidence="6">
    <location>
        <begin position="119"/>
        <end position="136"/>
    </location>
</feature>
<evidence type="ECO:0000256" key="6">
    <source>
        <dbReference type="SAM" id="Phobius"/>
    </source>
</evidence>
<sequence length="301" mass="33446">MFNFVLYAATVLIWGTTWIAIKMQLGNAPIEMSILLRFVLAGCVLFVMLTLVRKLQKLSLQDHLFCIAQGACLFCFNFYAFYTATGFISSGLTAVVFSLATVFNSVNGWVWYKKRPTRRVVIGGLLGGCGVALMFWPELQLNQFDRSLLIGVGLATLGTFLFSSGNMISVRHQNKGLRPPTTNAWSMLYGVLIMLAIIQAQNIPFVLDTRPIYLASLIYLAIPGTVIAFTTYLLLVGRIGAEQAAYTTVLFPVVALTVSTFVEDYHWTLATVIGFTLVLLGNLTIFAKRPNFDRLLRLQKI</sequence>
<proteinExistence type="inferred from homology"/>
<protein>
    <submittedName>
        <fullName evidence="8">DMT family transporter</fullName>
    </submittedName>
</protein>